<comment type="caution">
    <text evidence="1">The sequence shown here is derived from an EMBL/GenBank/DDBJ whole genome shotgun (WGS) entry which is preliminary data.</text>
</comment>
<sequence length="387" mass="42261">MTVQERHMAPGRVDFTLRDESPRHVVELCRPLVQGQGFGTIVVTPTRLPMRDVGTAAILANARFSGRLTGRERRTRVSGDGIVGQLGTDNNQGTVIAPLSTPTTFATWATALLPTYLNAGITPAAGGGSYTKDFKAVTVRAALDEVCAFFGGEWRVRPNFTLDVGTRAQLFVTTPKTVVVSRRGEGSRELHLTGLVGDLSLSEDLEDWERSRMLYYGSGTTSVEQGGLTVAAADVPFREPDGTSAEIRRITEDSQITASADALGLATAEWGKVRYGHREFRASVDAYDVGMHVGVGDSVWVYAPEQGVFNIANQVRYRGGVIFPESIRCVGRTWPIREGMGIYFRRWVNNGTTTWGEDWVDLSPYVLPETGDATLELFAVPRKLKVA</sequence>
<protein>
    <submittedName>
        <fullName evidence="1">Uncharacterized protein</fullName>
    </submittedName>
</protein>
<dbReference type="Proteomes" id="UP001501343">
    <property type="component" value="Unassembled WGS sequence"/>
</dbReference>
<reference evidence="1 2" key="1">
    <citation type="journal article" date="2019" name="Int. J. Syst. Evol. Microbiol.">
        <title>The Global Catalogue of Microorganisms (GCM) 10K type strain sequencing project: providing services to taxonomists for standard genome sequencing and annotation.</title>
        <authorList>
            <consortium name="The Broad Institute Genomics Platform"/>
            <consortium name="The Broad Institute Genome Sequencing Center for Infectious Disease"/>
            <person name="Wu L."/>
            <person name="Ma J."/>
        </authorList>
    </citation>
    <scope>NUCLEOTIDE SEQUENCE [LARGE SCALE GENOMIC DNA]</scope>
    <source>
        <strain evidence="1 2">JCM 14900</strain>
    </source>
</reference>
<keyword evidence="2" id="KW-1185">Reference proteome</keyword>
<evidence type="ECO:0000313" key="1">
    <source>
        <dbReference type="EMBL" id="GAA1915332.1"/>
    </source>
</evidence>
<organism evidence="1 2">
    <name type="scientific">Microbacterium aoyamense</name>
    <dbReference type="NCBI Taxonomy" id="344166"/>
    <lineage>
        <taxon>Bacteria</taxon>
        <taxon>Bacillati</taxon>
        <taxon>Actinomycetota</taxon>
        <taxon>Actinomycetes</taxon>
        <taxon>Micrococcales</taxon>
        <taxon>Microbacteriaceae</taxon>
        <taxon>Microbacterium</taxon>
    </lineage>
</organism>
<gene>
    <name evidence="1" type="ORF">GCM10009775_04750</name>
</gene>
<dbReference type="EMBL" id="BAAAOF010000002">
    <property type="protein sequence ID" value="GAA1915332.1"/>
    <property type="molecule type" value="Genomic_DNA"/>
</dbReference>
<proteinExistence type="predicted"/>
<evidence type="ECO:0000313" key="2">
    <source>
        <dbReference type="Proteomes" id="UP001501343"/>
    </source>
</evidence>
<accession>A0ABN2P9F6</accession>
<name>A0ABN2P9F6_9MICO</name>